<dbReference type="PROSITE" id="PS51257">
    <property type="entry name" value="PROKAR_LIPOPROTEIN"/>
    <property type="match status" value="1"/>
</dbReference>
<evidence type="ECO:0000256" key="1">
    <source>
        <dbReference type="SAM" id="SignalP"/>
    </source>
</evidence>
<keyword evidence="1" id="KW-0732">Signal</keyword>
<feature type="chain" id="PRO_5017222774" description="Lipoprotein" evidence="1">
    <location>
        <begin position="22"/>
        <end position="165"/>
    </location>
</feature>
<organism evidence="2 3">
    <name type="scientific">Mesosutterella multiformis</name>
    <dbReference type="NCBI Taxonomy" id="2259133"/>
    <lineage>
        <taxon>Bacteria</taxon>
        <taxon>Pseudomonadati</taxon>
        <taxon>Pseudomonadota</taxon>
        <taxon>Betaproteobacteria</taxon>
        <taxon>Burkholderiales</taxon>
        <taxon>Sutterellaceae</taxon>
        <taxon>Mesosutterella</taxon>
    </lineage>
</organism>
<reference evidence="2 3" key="1">
    <citation type="journal article" date="2018" name="Int. J. Syst. Evol. Microbiol.">
        <title>Mesosutterella multiformis gen. nov., sp. nov., a member of the family Sutterellaceae and Sutterella megalosphaeroides sp. nov., isolated from human faeces.</title>
        <authorList>
            <person name="Sakamoto M."/>
            <person name="Ikeyama N."/>
            <person name="Kunihiro T."/>
            <person name="Iino T."/>
            <person name="Yuki M."/>
            <person name="Ohkuma M."/>
        </authorList>
    </citation>
    <scope>NUCLEOTIDE SEQUENCE [LARGE SCALE GENOMIC DNA]</scope>
    <source>
        <strain evidence="2 3">4NBBH2</strain>
    </source>
</reference>
<keyword evidence="3" id="KW-1185">Reference proteome</keyword>
<feature type="signal peptide" evidence="1">
    <location>
        <begin position="1"/>
        <end position="21"/>
    </location>
</feature>
<protein>
    <recommendedName>
        <fullName evidence="4">Lipoprotein</fullName>
    </recommendedName>
</protein>
<proteinExistence type="predicted"/>
<evidence type="ECO:0008006" key="4">
    <source>
        <dbReference type="Google" id="ProtNLM"/>
    </source>
</evidence>
<evidence type="ECO:0000313" key="2">
    <source>
        <dbReference type="EMBL" id="GBO94744.1"/>
    </source>
</evidence>
<dbReference type="AlphaFoldDB" id="A0A388SJ35"/>
<gene>
    <name evidence="2" type="ORF">MESMUL_20980</name>
</gene>
<dbReference type="OrthoDB" id="9888315at2"/>
<comment type="caution">
    <text evidence="2">The sequence shown here is derived from an EMBL/GenBank/DDBJ whole genome shotgun (WGS) entry which is preliminary data.</text>
</comment>
<dbReference type="RefSeq" id="WP_116270953.1">
    <property type="nucleotide sequence ID" value="NZ_BGZJ01000002.1"/>
</dbReference>
<dbReference type="Proteomes" id="UP000266091">
    <property type="component" value="Unassembled WGS sequence"/>
</dbReference>
<sequence length="165" mass="16739">MKRRPARLIFASLILGTLLTACQMSGVTLGGGYAGGFGGSSSGGGGIGVNFNLGDIFGWNQAKGDIGTLSRPGTELKDLKVSRTDGAVQGTYDYTLTGLGSNAADAPARIQVSIPCGGSVTDPGALSFPIEIPRGISVPIESKVTGVSKTCTPDYKRVSITKGGI</sequence>
<name>A0A388SJ35_9BURK</name>
<evidence type="ECO:0000313" key="3">
    <source>
        <dbReference type="Proteomes" id="UP000266091"/>
    </source>
</evidence>
<dbReference type="EMBL" id="BGZJ01000002">
    <property type="protein sequence ID" value="GBO94744.1"/>
    <property type="molecule type" value="Genomic_DNA"/>
</dbReference>
<accession>A0A388SJ35</accession>